<dbReference type="Pfam" id="PF00378">
    <property type="entry name" value="ECH_1"/>
    <property type="match status" value="1"/>
</dbReference>
<reference evidence="6" key="1">
    <citation type="submission" date="2018-02" db="EMBL/GenBank/DDBJ databases">
        <title>Draft genome sequencing of Rhodococcus opacus KU647198.</title>
        <authorList>
            <person name="Zheng B.-X."/>
        </authorList>
    </citation>
    <scope>NUCLEOTIDE SEQUENCE [LARGE SCALE GENOMIC DNA]</scope>
    <source>
        <strain evidence="6">04-OD7</strain>
    </source>
</reference>
<gene>
    <name evidence="5" type="ORF">C5613_26540</name>
</gene>
<dbReference type="InterPro" id="IPR014748">
    <property type="entry name" value="Enoyl-CoA_hydra_C"/>
</dbReference>
<evidence type="ECO:0000313" key="5">
    <source>
        <dbReference type="EMBL" id="PQP21131.1"/>
    </source>
</evidence>
<dbReference type="PANTHER" id="PTHR11941:SF54">
    <property type="entry name" value="ENOYL-COA HYDRATASE, MITOCHONDRIAL"/>
    <property type="match status" value="1"/>
</dbReference>
<protein>
    <submittedName>
        <fullName evidence="5">Enoyl-CoA hydratase</fullName>
    </submittedName>
</protein>
<dbReference type="InterPro" id="IPR029045">
    <property type="entry name" value="ClpP/crotonase-like_dom_sf"/>
</dbReference>
<comment type="catalytic activity">
    <reaction evidence="3">
        <text>a (3S)-3-hydroxyacyl-CoA = a (2E)-enoyl-CoA + H2O</text>
        <dbReference type="Rhea" id="RHEA:16105"/>
        <dbReference type="ChEBI" id="CHEBI:15377"/>
        <dbReference type="ChEBI" id="CHEBI:57318"/>
        <dbReference type="ChEBI" id="CHEBI:58856"/>
        <dbReference type="EC" id="4.2.1.17"/>
    </reaction>
</comment>
<comment type="similarity">
    <text evidence="1">Belongs to the enoyl-CoA hydratase/isomerase family.</text>
</comment>
<name>A0A2S8J231_RHOOP</name>
<dbReference type="Proteomes" id="UP000239290">
    <property type="component" value="Unassembled WGS sequence"/>
</dbReference>
<accession>A0A2S8J231</accession>
<dbReference type="Gene3D" id="1.10.12.10">
    <property type="entry name" value="Lyase 2-enoyl-coa Hydratase, Chain A, domain 2"/>
    <property type="match status" value="1"/>
</dbReference>
<organism evidence="5 6">
    <name type="scientific">Rhodococcus opacus</name>
    <name type="common">Nocardia opaca</name>
    <dbReference type="NCBI Taxonomy" id="37919"/>
    <lineage>
        <taxon>Bacteria</taxon>
        <taxon>Bacillati</taxon>
        <taxon>Actinomycetota</taxon>
        <taxon>Actinomycetes</taxon>
        <taxon>Mycobacteriales</taxon>
        <taxon>Nocardiaceae</taxon>
        <taxon>Rhodococcus</taxon>
    </lineage>
</organism>
<dbReference type="Gene3D" id="3.90.226.10">
    <property type="entry name" value="2-enoyl-CoA Hydratase, Chain A, domain 1"/>
    <property type="match status" value="1"/>
</dbReference>
<dbReference type="InterPro" id="IPR001753">
    <property type="entry name" value="Enoyl-CoA_hydra/iso"/>
</dbReference>
<dbReference type="GO" id="GO:0004300">
    <property type="term" value="F:enoyl-CoA hydratase activity"/>
    <property type="evidence" value="ECO:0007669"/>
    <property type="project" value="UniProtKB-EC"/>
</dbReference>
<proteinExistence type="inferred from homology"/>
<evidence type="ECO:0000256" key="4">
    <source>
        <dbReference type="ARBA" id="ARBA00023717"/>
    </source>
</evidence>
<sequence>MEREYETLEVVRKDNGVVIVRLDRPPANAVNKQMVADLTAVFSQAEYAKDTRAMVLSAKIKGNGIFCAGIDLKERRQLNSGELAHPTPGIVVDFGAAWRRATEAIAHCAVPVIAAVDGLAVGAGLMAAQCDVIYASERAAFGLPEINVGLLGGSSVVTRMLGPYKARKMFFTGDPVPASEFYRLGAVEEIVPDGEPERYAEELADQMATKSPIAMRLAKEAAVRIDGLSVEDGYRCEQDYTLRLRLFEDSAEAMSAFVERRQPEWQLR</sequence>
<dbReference type="RefSeq" id="WP_105418970.1">
    <property type="nucleotide sequence ID" value="NZ_PUIO01000037.1"/>
</dbReference>
<dbReference type="AlphaFoldDB" id="A0A2S8J231"/>
<comment type="caution">
    <text evidence="5">The sequence shown here is derived from an EMBL/GenBank/DDBJ whole genome shotgun (WGS) entry which is preliminary data.</text>
</comment>
<keyword evidence="2" id="KW-0456">Lyase</keyword>
<evidence type="ECO:0000256" key="2">
    <source>
        <dbReference type="ARBA" id="ARBA00023239"/>
    </source>
</evidence>
<dbReference type="SUPFAM" id="SSF52096">
    <property type="entry name" value="ClpP/crotonase"/>
    <property type="match status" value="1"/>
</dbReference>
<dbReference type="GO" id="GO:0006635">
    <property type="term" value="P:fatty acid beta-oxidation"/>
    <property type="evidence" value="ECO:0007669"/>
    <property type="project" value="TreeGrafter"/>
</dbReference>
<evidence type="ECO:0000256" key="1">
    <source>
        <dbReference type="ARBA" id="ARBA00005254"/>
    </source>
</evidence>
<dbReference type="EMBL" id="PUIO01000037">
    <property type="protein sequence ID" value="PQP21131.1"/>
    <property type="molecule type" value="Genomic_DNA"/>
</dbReference>
<dbReference type="PANTHER" id="PTHR11941">
    <property type="entry name" value="ENOYL-COA HYDRATASE-RELATED"/>
    <property type="match status" value="1"/>
</dbReference>
<dbReference type="CDD" id="cd06558">
    <property type="entry name" value="crotonase-like"/>
    <property type="match status" value="1"/>
</dbReference>
<comment type="catalytic activity">
    <reaction evidence="4">
        <text>a 4-saturated-(3S)-3-hydroxyacyl-CoA = a (3E)-enoyl-CoA + H2O</text>
        <dbReference type="Rhea" id="RHEA:20724"/>
        <dbReference type="ChEBI" id="CHEBI:15377"/>
        <dbReference type="ChEBI" id="CHEBI:58521"/>
        <dbReference type="ChEBI" id="CHEBI:137480"/>
        <dbReference type="EC" id="4.2.1.17"/>
    </reaction>
</comment>
<evidence type="ECO:0000313" key="6">
    <source>
        <dbReference type="Proteomes" id="UP000239290"/>
    </source>
</evidence>
<evidence type="ECO:0000256" key="3">
    <source>
        <dbReference type="ARBA" id="ARBA00023709"/>
    </source>
</evidence>